<name>A0ABU1DA00_9BURK</name>
<dbReference type="Gene3D" id="3.60.21.10">
    <property type="match status" value="2"/>
</dbReference>
<gene>
    <name evidence="2" type="ORF">Q8947_14850</name>
</gene>
<dbReference type="PANTHER" id="PTHR37844:SF2">
    <property type="entry name" value="SER_THR PROTEIN PHOSPHATASE SUPERFAMILY (AFU_ORTHOLOGUE AFUA_1G14840)"/>
    <property type="match status" value="1"/>
</dbReference>
<feature type="domain" description="Calcineurin-like phosphoesterase" evidence="1">
    <location>
        <begin position="1"/>
        <end position="214"/>
    </location>
</feature>
<comment type="caution">
    <text evidence="2">The sequence shown here is derived from an EMBL/GenBank/DDBJ whole genome shotgun (WGS) entry which is preliminary data.</text>
</comment>
<dbReference type="RefSeq" id="WP_165277042.1">
    <property type="nucleotide sequence ID" value="NZ_JAUZQE010000074.1"/>
</dbReference>
<evidence type="ECO:0000259" key="1">
    <source>
        <dbReference type="Pfam" id="PF00149"/>
    </source>
</evidence>
<dbReference type="Pfam" id="PF00149">
    <property type="entry name" value="Metallophos"/>
    <property type="match status" value="1"/>
</dbReference>
<keyword evidence="3" id="KW-1185">Reference proteome</keyword>
<dbReference type="SUPFAM" id="SSF56300">
    <property type="entry name" value="Metallo-dependent phosphatases"/>
    <property type="match status" value="1"/>
</dbReference>
<sequence length="247" mass="27584">MRIHILSDLHNEFEPYSPADVKADVVVLAGDIHSRGRSAQWALAHFDGPIVLVAGNHEYYNASIEKVETMLRAAAASSGGRLHYLQRDCVEIDGVRFLGATGWTDYTLDDSPAHAMHACQQMMFDHRRIRVGRNYRLWSPMDAQRQAVETRLWLERQLATPHAGKTVMVTHHAPIPRSLDPTRAPSSINAGYANTWEHLFGPQLALAIHGHTHHAVDYTFRGTRVVSNPLGYPGEGTGFNPRLIVEV</sequence>
<protein>
    <submittedName>
        <fullName evidence="2">Metallophosphoesterase</fullName>
    </submittedName>
</protein>
<proteinExistence type="predicted"/>
<evidence type="ECO:0000313" key="2">
    <source>
        <dbReference type="EMBL" id="MDR4127248.1"/>
    </source>
</evidence>
<organism evidence="2 3">
    <name type="scientific">Yanghanlia caeni</name>
    <dbReference type="NCBI Taxonomy" id="3064283"/>
    <lineage>
        <taxon>Bacteria</taxon>
        <taxon>Pseudomonadati</taxon>
        <taxon>Pseudomonadota</taxon>
        <taxon>Betaproteobacteria</taxon>
        <taxon>Burkholderiales</taxon>
        <taxon>Alcaligenaceae</taxon>
        <taxon>Yanghanlia</taxon>
    </lineage>
</organism>
<evidence type="ECO:0000313" key="3">
    <source>
        <dbReference type="Proteomes" id="UP001232156"/>
    </source>
</evidence>
<dbReference type="Proteomes" id="UP001232156">
    <property type="component" value="Unassembled WGS sequence"/>
</dbReference>
<dbReference type="EMBL" id="JAUZQE010000074">
    <property type="protein sequence ID" value="MDR4127248.1"/>
    <property type="molecule type" value="Genomic_DNA"/>
</dbReference>
<dbReference type="InterPro" id="IPR004843">
    <property type="entry name" value="Calcineurin-like_PHP"/>
</dbReference>
<dbReference type="PANTHER" id="PTHR37844">
    <property type="entry name" value="SER/THR PROTEIN PHOSPHATASE SUPERFAMILY (AFU_ORTHOLOGUE AFUA_1G14840)"/>
    <property type="match status" value="1"/>
</dbReference>
<accession>A0ABU1DA00</accession>
<reference evidence="2 3" key="1">
    <citation type="submission" date="2023-08" db="EMBL/GenBank/DDBJ databases">
        <title>Alcaligenaceae gen. nov., a novel taxon isolated from the sludge of Yixing Pesticide Factory.</title>
        <authorList>
            <person name="Ruan L."/>
        </authorList>
    </citation>
    <scope>NUCLEOTIDE SEQUENCE [LARGE SCALE GENOMIC DNA]</scope>
    <source>
        <strain evidence="2 3">LG-2</strain>
    </source>
</reference>
<dbReference type="InterPro" id="IPR029052">
    <property type="entry name" value="Metallo-depent_PP-like"/>
</dbReference>